<keyword evidence="4 7" id="KW-0812">Transmembrane</keyword>
<dbReference type="GO" id="GO:0005886">
    <property type="term" value="C:plasma membrane"/>
    <property type="evidence" value="ECO:0007669"/>
    <property type="project" value="UniProtKB-SubCell"/>
</dbReference>
<proteinExistence type="inferred from homology"/>
<feature type="domain" description="ABC transmembrane type-1" evidence="8">
    <location>
        <begin position="77"/>
        <end position="294"/>
    </location>
</feature>
<dbReference type="EMBL" id="FTNC01000017">
    <property type="protein sequence ID" value="SIR24344.1"/>
    <property type="molecule type" value="Genomic_DNA"/>
</dbReference>
<reference evidence="10" key="1">
    <citation type="submission" date="2017-01" db="EMBL/GenBank/DDBJ databases">
        <authorList>
            <person name="Varghese N."/>
            <person name="Submissions S."/>
        </authorList>
    </citation>
    <scope>NUCLEOTIDE SEQUENCE [LARGE SCALE GENOMIC DNA]</scope>
    <source>
        <strain evidence="10">ATCC 700103</strain>
    </source>
</reference>
<feature type="transmembrane region" description="Helical" evidence="7">
    <location>
        <begin position="81"/>
        <end position="102"/>
    </location>
</feature>
<dbReference type="AlphaFoldDB" id="A0A1N6ZC03"/>
<keyword evidence="3" id="KW-1003">Cell membrane</keyword>
<dbReference type="Gene3D" id="1.10.3720.10">
    <property type="entry name" value="MetI-like"/>
    <property type="match status" value="1"/>
</dbReference>
<dbReference type="PANTHER" id="PTHR43227:SF11">
    <property type="entry name" value="BLL4140 PROTEIN"/>
    <property type="match status" value="1"/>
</dbReference>
<dbReference type="CDD" id="cd06261">
    <property type="entry name" value="TM_PBP2"/>
    <property type="match status" value="1"/>
</dbReference>
<dbReference type="PANTHER" id="PTHR43227">
    <property type="entry name" value="BLL4140 PROTEIN"/>
    <property type="match status" value="1"/>
</dbReference>
<dbReference type="Pfam" id="PF00528">
    <property type="entry name" value="BPD_transp_1"/>
    <property type="match status" value="1"/>
</dbReference>
<feature type="transmembrane region" description="Helical" evidence="7">
    <location>
        <begin position="176"/>
        <end position="199"/>
    </location>
</feature>
<evidence type="ECO:0000256" key="4">
    <source>
        <dbReference type="ARBA" id="ARBA00022692"/>
    </source>
</evidence>
<feature type="transmembrane region" description="Helical" evidence="7">
    <location>
        <begin position="20"/>
        <end position="41"/>
    </location>
</feature>
<keyword evidence="6 7" id="KW-0472">Membrane</keyword>
<dbReference type="InterPro" id="IPR050809">
    <property type="entry name" value="UgpAE/MalFG_permease"/>
</dbReference>
<evidence type="ECO:0000256" key="2">
    <source>
        <dbReference type="ARBA" id="ARBA00022448"/>
    </source>
</evidence>
<keyword evidence="2 7" id="KW-0813">Transport</keyword>
<feature type="transmembrane region" description="Helical" evidence="7">
    <location>
        <begin position="220"/>
        <end position="237"/>
    </location>
</feature>
<feature type="transmembrane region" description="Helical" evidence="7">
    <location>
        <begin position="147"/>
        <end position="170"/>
    </location>
</feature>
<organism evidence="9 10">
    <name type="scientific">Halanaerobium kushneri</name>
    <dbReference type="NCBI Taxonomy" id="56779"/>
    <lineage>
        <taxon>Bacteria</taxon>
        <taxon>Bacillati</taxon>
        <taxon>Bacillota</taxon>
        <taxon>Clostridia</taxon>
        <taxon>Halanaerobiales</taxon>
        <taxon>Halanaerobiaceae</taxon>
        <taxon>Halanaerobium</taxon>
    </lineage>
</organism>
<dbReference type="Proteomes" id="UP000185669">
    <property type="component" value="Unassembled WGS sequence"/>
</dbReference>
<comment type="similarity">
    <text evidence="7">Belongs to the binding-protein-dependent transport system permease family.</text>
</comment>
<sequence length="307" mass="35112">MKKSGDTFWQKLWKQKALVLMSLPFIIYVIIFKYVPLWGWLMAFQNYWPGNSFFNQTWVGLENFRLLLTDPVFFEVLRNTLAMSLIKLLSGMFFSILLALVLNEVRFAKFKKITQTISYLPHFISWVVGANLVMNALSTDGGIVNDVLLNLGIIDSPIMFMGIPKLFWWIVGASHVWKTVGFGAILYLASIVSISPSLYEAAVIDGASRLQRIRYITLPALKPVIIILLIINVGRLMNMGFQQIYLLSNGRVIEYSRIFRIFELDYGLKMMRYSFATTAGIFRSLVSIVLVFSANQIAKMMGEERLI</sequence>
<evidence type="ECO:0000256" key="6">
    <source>
        <dbReference type="ARBA" id="ARBA00023136"/>
    </source>
</evidence>
<keyword evidence="5 7" id="KW-1133">Transmembrane helix</keyword>
<dbReference type="RefSeq" id="WP_076545543.1">
    <property type="nucleotide sequence ID" value="NZ_FTNC01000017.1"/>
</dbReference>
<dbReference type="STRING" id="56779.SAMN05421834_11735"/>
<feature type="transmembrane region" description="Helical" evidence="7">
    <location>
        <begin position="273"/>
        <end position="292"/>
    </location>
</feature>
<evidence type="ECO:0000313" key="9">
    <source>
        <dbReference type="EMBL" id="SIR24344.1"/>
    </source>
</evidence>
<protein>
    <submittedName>
        <fullName evidence="9">Putative aldouronate transport system permease protein</fullName>
    </submittedName>
</protein>
<dbReference type="InterPro" id="IPR035906">
    <property type="entry name" value="MetI-like_sf"/>
</dbReference>
<evidence type="ECO:0000256" key="7">
    <source>
        <dbReference type="RuleBase" id="RU363032"/>
    </source>
</evidence>
<evidence type="ECO:0000259" key="8">
    <source>
        <dbReference type="PROSITE" id="PS50928"/>
    </source>
</evidence>
<evidence type="ECO:0000256" key="1">
    <source>
        <dbReference type="ARBA" id="ARBA00004651"/>
    </source>
</evidence>
<evidence type="ECO:0000313" key="10">
    <source>
        <dbReference type="Proteomes" id="UP000185669"/>
    </source>
</evidence>
<keyword evidence="10" id="KW-1185">Reference proteome</keyword>
<accession>A0A1N6ZC03</accession>
<comment type="subcellular location">
    <subcellularLocation>
        <location evidence="1 7">Cell membrane</location>
        <topology evidence="1 7">Multi-pass membrane protein</topology>
    </subcellularLocation>
</comment>
<dbReference type="PROSITE" id="PS50928">
    <property type="entry name" value="ABC_TM1"/>
    <property type="match status" value="1"/>
</dbReference>
<name>A0A1N6ZC03_9FIRM</name>
<evidence type="ECO:0000256" key="3">
    <source>
        <dbReference type="ARBA" id="ARBA00022475"/>
    </source>
</evidence>
<evidence type="ECO:0000256" key="5">
    <source>
        <dbReference type="ARBA" id="ARBA00022989"/>
    </source>
</evidence>
<gene>
    <name evidence="9" type="ORF">SAMN05421834_11735</name>
</gene>
<dbReference type="GO" id="GO:0055085">
    <property type="term" value="P:transmembrane transport"/>
    <property type="evidence" value="ECO:0007669"/>
    <property type="project" value="InterPro"/>
</dbReference>
<dbReference type="SUPFAM" id="SSF161098">
    <property type="entry name" value="MetI-like"/>
    <property type="match status" value="1"/>
</dbReference>
<dbReference type="InterPro" id="IPR000515">
    <property type="entry name" value="MetI-like"/>
</dbReference>